<accession>A0A382EXZ6</accession>
<dbReference type="EMBL" id="UINC01046782">
    <property type="protein sequence ID" value="SVB55222.1"/>
    <property type="molecule type" value="Genomic_DNA"/>
</dbReference>
<reference evidence="1" key="1">
    <citation type="submission" date="2018-05" db="EMBL/GenBank/DDBJ databases">
        <authorList>
            <person name="Lanie J.A."/>
            <person name="Ng W.-L."/>
            <person name="Kazmierczak K.M."/>
            <person name="Andrzejewski T.M."/>
            <person name="Davidsen T.M."/>
            <person name="Wayne K.J."/>
            <person name="Tettelin H."/>
            <person name="Glass J.I."/>
            <person name="Rusch D."/>
            <person name="Podicherti R."/>
            <person name="Tsui H.-C.T."/>
            <person name="Winkler M.E."/>
        </authorList>
    </citation>
    <scope>NUCLEOTIDE SEQUENCE</scope>
</reference>
<feature type="non-terminal residue" evidence="1">
    <location>
        <position position="1"/>
    </location>
</feature>
<dbReference type="AlphaFoldDB" id="A0A382EXZ6"/>
<organism evidence="1">
    <name type="scientific">marine metagenome</name>
    <dbReference type="NCBI Taxonomy" id="408172"/>
    <lineage>
        <taxon>unclassified sequences</taxon>
        <taxon>metagenomes</taxon>
        <taxon>ecological metagenomes</taxon>
    </lineage>
</organism>
<name>A0A382EXZ6_9ZZZZ</name>
<evidence type="ECO:0008006" key="2">
    <source>
        <dbReference type="Google" id="ProtNLM"/>
    </source>
</evidence>
<sequence length="377" mass="42693">QYTRSLLVYLRNQSANPYGLNWGNDLEELTVRYGAEKAWEREQKPPDGFLTDTRNIVGRHHPKSQEFLPPGSVLRNPARVGPNEWVLEREHPRTGYAPPYPPNLTDLNTQIARFRRGDSLLIVVGFSPEESREVAPSKNADRDQIKERNNPFLVQFPTASLDNPKATASNKNDFYTGLFVHSTSNQNTYQILGNNPDARLNILVPNGSYIIGLEILEASTKTAWRSRRGLWQDLLTPGLASASDLLVLNGEGEVPNTLEEAIQQVKPNLQIQRGESIKLAWEIYGLRSNETISTRIELTRNNVGIFRRLGEFIRLLESDPLPDMSFQDSSIDGLQTVFRSVNVDFPNLEAGEYTITIELQPEGRENMLLTRDIRVLE</sequence>
<proteinExistence type="predicted"/>
<gene>
    <name evidence="1" type="ORF">METZ01_LOCUS208076</name>
</gene>
<evidence type="ECO:0000313" key="1">
    <source>
        <dbReference type="EMBL" id="SVB55222.1"/>
    </source>
</evidence>
<protein>
    <recommendedName>
        <fullName evidence="2">GWxTD domain-containing protein</fullName>
    </recommendedName>
</protein>